<proteinExistence type="predicted"/>
<protein>
    <submittedName>
        <fullName evidence="1">Endoribonuclease L-PSP</fullName>
    </submittedName>
</protein>
<dbReference type="EMBL" id="CP009286">
    <property type="protein sequence ID" value="AIQ62762.1"/>
    <property type="molecule type" value="Genomic_DNA"/>
</dbReference>
<sequence>MVNRISTPFSYSSAVMAGEYIFLGLHRGFGETFTQQIHDTFEHLRKTLIQCNASLNDIVKVNVYLKDIKDLPEMEKVFCDYFETDKFPARMTSTTEFFDADCFMMIDGVAYNSKTK</sequence>
<dbReference type="Pfam" id="PF01042">
    <property type="entry name" value="Ribonuc_L-PSP"/>
    <property type="match status" value="1"/>
</dbReference>
<dbReference type="HOGENOM" id="CLU_2070783_0_0_9"/>
<gene>
    <name evidence="1" type="ORF">PSTEL_06270</name>
</gene>
<dbReference type="Gene3D" id="3.30.1330.40">
    <property type="entry name" value="RutC-like"/>
    <property type="match status" value="1"/>
</dbReference>
<dbReference type="STRING" id="169760.PSTEL_06270"/>
<dbReference type="InterPro" id="IPR006175">
    <property type="entry name" value="YjgF/YER057c/UK114"/>
</dbReference>
<dbReference type="Proteomes" id="UP000029507">
    <property type="component" value="Chromosome"/>
</dbReference>
<dbReference type="CDD" id="cd00448">
    <property type="entry name" value="YjgF_YER057c_UK114_family"/>
    <property type="match status" value="1"/>
</dbReference>
<dbReference type="RefSeq" id="WP_038694155.1">
    <property type="nucleotide sequence ID" value="NZ_CP009286.1"/>
</dbReference>
<dbReference type="AlphaFoldDB" id="A0A089LPF6"/>
<dbReference type="OrthoDB" id="9796680at2"/>
<evidence type="ECO:0000313" key="1">
    <source>
        <dbReference type="EMBL" id="AIQ62762.1"/>
    </source>
</evidence>
<reference evidence="1 2" key="1">
    <citation type="submission" date="2014-08" db="EMBL/GenBank/DDBJ databases">
        <title>Comparative genomics of the Paenibacillus odorifer group.</title>
        <authorList>
            <person name="den Bakker H.C."/>
            <person name="Tsai Y.-C."/>
            <person name="Martin N."/>
            <person name="Korlach J."/>
            <person name="Wiedmann M."/>
        </authorList>
    </citation>
    <scope>NUCLEOTIDE SEQUENCE [LARGE SCALE GENOMIC DNA]</scope>
    <source>
        <strain evidence="1 2">DSM 14472</strain>
    </source>
</reference>
<dbReference type="SUPFAM" id="SSF55298">
    <property type="entry name" value="YjgF-like"/>
    <property type="match status" value="1"/>
</dbReference>
<dbReference type="InterPro" id="IPR035959">
    <property type="entry name" value="RutC-like_sf"/>
</dbReference>
<evidence type="ECO:0000313" key="2">
    <source>
        <dbReference type="Proteomes" id="UP000029507"/>
    </source>
</evidence>
<dbReference type="KEGG" id="pste:PSTEL_06270"/>
<keyword evidence="2" id="KW-1185">Reference proteome</keyword>
<organism evidence="1 2">
    <name type="scientific">Paenibacillus stellifer</name>
    <dbReference type="NCBI Taxonomy" id="169760"/>
    <lineage>
        <taxon>Bacteria</taxon>
        <taxon>Bacillati</taxon>
        <taxon>Bacillota</taxon>
        <taxon>Bacilli</taxon>
        <taxon>Bacillales</taxon>
        <taxon>Paenibacillaceae</taxon>
        <taxon>Paenibacillus</taxon>
    </lineage>
</organism>
<accession>A0A089LPF6</accession>
<name>A0A089LPF6_9BACL</name>